<evidence type="ECO:0000256" key="3">
    <source>
        <dbReference type="ARBA" id="ARBA00022679"/>
    </source>
</evidence>
<dbReference type="InterPro" id="IPR037018">
    <property type="entry name" value="GH65_N"/>
</dbReference>
<dbReference type="GO" id="GO:0016757">
    <property type="term" value="F:glycosyltransferase activity"/>
    <property type="evidence" value="ECO:0007669"/>
    <property type="project" value="UniProtKB-KW"/>
</dbReference>
<feature type="domain" description="Glycoside hydrolase family 65 central catalytic" evidence="8">
    <location>
        <begin position="330"/>
        <end position="723"/>
    </location>
</feature>
<dbReference type="Gene3D" id="2.60.420.10">
    <property type="entry name" value="Maltose phosphorylase, domain 3"/>
    <property type="match status" value="1"/>
</dbReference>
<dbReference type="EMBL" id="JACBZH010000001">
    <property type="protein sequence ID" value="NYH90453.1"/>
    <property type="molecule type" value="Genomic_DNA"/>
</dbReference>
<evidence type="ECO:0000259" key="10">
    <source>
        <dbReference type="Pfam" id="PF03636"/>
    </source>
</evidence>
<dbReference type="InterPro" id="IPR012341">
    <property type="entry name" value="6hp_glycosidase-like_sf"/>
</dbReference>
<feature type="region of interest" description="Disordered" evidence="7">
    <location>
        <begin position="792"/>
        <end position="855"/>
    </location>
</feature>
<feature type="domain" description="Glycoside hydrolase family 65 N-terminal" evidence="10">
    <location>
        <begin position="7"/>
        <end position="276"/>
    </location>
</feature>
<dbReference type="PIRSF" id="PIRSF036289">
    <property type="entry name" value="Glycosyl_hydrolase_malt_phosph"/>
    <property type="match status" value="1"/>
</dbReference>
<dbReference type="Gene3D" id="1.50.10.10">
    <property type="match status" value="1"/>
</dbReference>
<keyword evidence="12" id="KW-1185">Reference proteome</keyword>
<dbReference type="InterPro" id="IPR005196">
    <property type="entry name" value="Glyco_hydro_65_N"/>
</dbReference>
<dbReference type="AlphaFoldDB" id="A0A852ZDS6"/>
<dbReference type="Pfam" id="PF03632">
    <property type="entry name" value="Glyco_hydro_65m"/>
    <property type="match status" value="1"/>
</dbReference>
<dbReference type="SUPFAM" id="SSF74650">
    <property type="entry name" value="Galactose mutarotase-like"/>
    <property type="match status" value="1"/>
</dbReference>
<keyword evidence="4" id="KW-0326">Glycosidase</keyword>
<dbReference type="PANTHER" id="PTHR11051:SF8">
    <property type="entry name" value="PROTEIN-GLUCOSYLGALACTOSYLHYDROXYLYSINE GLUCOSIDASE"/>
    <property type="match status" value="1"/>
</dbReference>
<dbReference type="GO" id="GO:0030246">
    <property type="term" value="F:carbohydrate binding"/>
    <property type="evidence" value="ECO:0007669"/>
    <property type="project" value="InterPro"/>
</dbReference>
<evidence type="ECO:0000256" key="5">
    <source>
        <dbReference type="PIRSR" id="PIRSR036289-50"/>
    </source>
</evidence>
<evidence type="ECO:0000259" key="8">
    <source>
        <dbReference type="Pfam" id="PF03632"/>
    </source>
</evidence>
<dbReference type="GO" id="GO:0004553">
    <property type="term" value="F:hydrolase activity, hydrolyzing O-glycosyl compounds"/>
    <property type="evidence" value="ECO:0007669"/>
    <property type="project" value="TreeGrafter"/>
</dbReference>
<dbReference type="RefSeq" id="WP_337796057.1">
    <property type="nucleotide sequence ID" value="NZ_BAAARR010000016.1"/>
</dbReference>
<organism evidence="11 12">
    <name type="scientific">Actinopolymorpha rutila</name>
    <dbReference type="NCBI Taxonomy" id="446787"/>
    <lineage>
        <taxon>Bacteria</taxon>
        <taxon>Bacillati</taxon>
        <taxon>Actinomycetota</taxon>
        <taxon>Actinomycetes</taxon>
        <taxon>Propionibacteriales</taxon>
        <taxon>Actinopolymorphaceae</taxon>
        <taxon>Actinopolymorpha</taxon>
    </lineage>
</organism>
<evidence type="ECO:0000313" key="11">
    <source>
        <dbReference type="EMBL" id="NYH90453.1"/>
    </source>
</evidence>
<evidence type="ECO:0000256" key="7">
    <source>
        <dbReference type="SAM" id="MobiDB-lite"/>
    </source>
</evidence>
<feature type="active site" description="Proton donor" evidence="5">
    <location>
        <position position="504"/>
    </location>
</feature>
<accession>A0A852ZDS6</accession>
<feature type="binding site" evidence="6">
    <location>
        <begin position="624"/>
        <end position="625"/>
    </location>
    <ligand>
        <name>substrate</name>
    </ligand>
</feature>
<evidence type="ECO:0000313" key="12">
    <source>
        <dbReference type="Proteomes" id="UP000579605"/>
    </source>
</evidence>
<comment type="similarity">
    <text evidence="1">Belongs to the glycosyl hydrolase 65 family.</text>
</comment>
<sequence>MSRSVLTYDSYDPAREGLREALCTLGNGYFATRGAAPESHADGVHYPGTYLAGCYDRLESRVAGRVVENEDLVDAPNWLPLTFRPVDDPDGTGDPDGTDSADGGWFDLARVRVLDFRQELDLGRGVLTRRVRFRDPGGRTTLLAQRRWVSMDDPHLAVLETELEPEDWSGRLQVRTALDGTVANRGVRRYADLAGDHLLPVTGGYDGQDLLWLQVETAQSRVRFAEAARVRVHGAAGPVERRYEERPRWVGLDLTFAVERGVPVTVEKTVAIHTSRDRAITESLTAACDAASRAGRPEHLLARHELAWSRLWHGCRTVVDGGPQQTLDLYVFHILQTLSEHTVELDVGVPARGLHGEAYRGHVFWDELFVFPFLLLRLPEVARALLMYRWRRLPQARLAARAAGHRGAMYPWQSGSDGRDETQRLHLNPLSGRWVPDNTHLQHHVGLAVAYNVWKYYEATGDVSFLAGHGAEMLVEIARFWSGLATYEPIGGRYEIRGVMGPDEYHDAYPGATRPGIDNNSYTNVMAAWVLRRALDALAVIPAYRRTELTSRLGLRHAELDRFEEVSRRLRVVFHDGIIGQFEGYDELAELDWAGYRAKYGDIRRLDRILEAEGDSVRRYQVSKQADVLMLFFLLGKDELTQVLNQLGYDLDPATILRTIEYHLDRTSHGSTLSAVVHAWVLARTDRHGSWAFFLQALGSDVRGGAQDTTAEGVHLGAMAGCVDLLQRCYPGIETRDDVLRLNPRLPRELTELELQLRYRGHWGVTVRCTQEEVRIGLRRSAAAPITVAVKDEQTTLRPGQSWRVHHPPRASHGVGGPRGPRGTRGTRASGAAAPPPAGAASEAAARRPDDRTSG</sequence>
<dbReference type="InterPro" id="IPR005195">
    <property type="entry name" value="Glyco_hydro_65_M"/>
</dbReference>
<dbReference type="Gene3D" id="2.70.98.40">
    <property type="entry name" value="Glycoside hydrolase, family 65, N-terminal domain"/>
    <property type="match status" value="1"/>
</dbReference>
<dbReference type="Pfam" id="PF03636">
    <property type="entry name" value="Glyco_hydro_65N"/>
    <property type="match status" value="1"/>
</dbReference>
<dbReference type="Proteomes" id="UP000579605">
    <property type="component" value="Unassembled WGS sequence"/>
</dbReference>
<feature type="compositionally biased region" description="Low complexity" evidence="7">
    <location>
        <begin position="824"/>
        <end position="844"/>
    </location>
</feature>
<feature type="domain" description="Glycoside hydrolase family 65 C-terminal" evidence="9">
    <location>
        <begin position="734"/>
        <end position="797"/>
    </location>
</feature>
<dbReference type="GO" id="GO:0005975">
    <property type="term" value="P:carbohydrate metabolic process"/>
    <property type="evidence" value="ECO:0007669"/>
    <property type="project" value="InterPro"/>
</dbReference>
<dbReference type="SUPFAM" id="SSF48208">
    <property type="entry name" value="Six-hairpin glycosidases"/>
    <property type="match status" value="1"/>
</dbReference>
<evidence type="ECO:0000256" key="6">
    <source>
        <dbReference type="PIRSR" id="PIRSR036289-51"/>
    </source>
</evidence>
<comment type="caution">
    <text evidence="11">The sequence shown here is derived from an EMBL/GenBank/DDBJ whole genome shotgun (WGS) entry which is preliminary data.</text>
</comment>
<dbReference type="FunFam" id="1.50.10.10:FF:000053">
    <property type="entry name" value="Putative glycosyl hydrolase"/>
    <property type="match status" value="1"/>
</dbReference>
<dbReference type="InterPro" id="IPR017045">
    <property type="entry name" value="Malt_Pase/Glycosyl_Hdrlase"/>
</dbReference>
<dbReference type="Pfam" id="PF03633">
    <property type="entry name" value="Glyco_hydro_65C"/>
    <property type="match status" value="1"/>
</dbReference>
<dbReference type="InterPro" id="IPR008928">
    <property type="entry name" value="6-hairpin_glycosidase_sf"/>
</dbReference>
<dbReference type="InterPro" id="IPR005194">
    <property type="entry name" value="Glyco_hydro_65_C"/>
</dbReference>
<evidence type="ECO:0000256" key="1">
    <source>
        <dbReference type="ARBA" id="ARBA00006768"/>
    </source>
</evidence>
<keyword evidence="2" id="KW-0328">Glycosyltransferase</keyword>
<feature type="compositionally biased region" description="Basic and acidic residues" evidence="7">
    <location>
        <begin position="845"/>
        <end position="855"/>
    </location>
</feature>
<gene>
    <name evidence="11" type="ORF">F4554_003091</name>
</gene>
<evidence type="ECO:0000256" key="2">
    <source>
        <dbReference type="ARBA" id="ARBA00022676"/>
    </source>
</evidence>
<keyword evidence="3" id="KW-0808">Transferase</keyword>
<keyword evidence="11" id="KW-0378">Hydrolase</keyword>
<name>A0A852ZDS6_9ACTN</name>
<dbReference type="PANTHER" id="PTHR11051">
    <property type="entry name" value="GLYCOSYL HYDROLASE-RELATED"/>
    <property type="match status" value="1"/>
</dbReference>
<evidence type="ECO:0000259" key="9">
    <source>
        <dbReference type="Pfam" id="PF03633"/>
    </source>
</evidence>
<reference evidence="11 12" key="1">
    <citation type="submission" date="2020-07" db="EMBL/GenBank/DDBJ databases">
        <title>Sequencing the genomes of 1000 actinobacteria strains.</title>
        <authorList>
            <person name="Klenk H.-P."/>
        </authorList>
    </citation>
    <scope>NUCLEOTIDE SEQUENCE [LARGE SCALE GENOMIC DNA]</scope>
    <source>
        <strain evidence="11 12">DSM 18448</strain>
    </source>
</reference>
<evidence type="ECO:0000256" key="4">
    <source>
        <dbReference type="ARBA" id="ARBA00023295"/>
    </source>
</evidence>
<proteinExistence type="inferred from homology"/>
<feature type="binding site" evidence="6">
    <location>
        <begin position="365"/>
        <end position="366"/>
    </location>
    <ligand>
        <name>substrate</name>
    </ligand>
</feature>
<dbReference type="InterPro" id="IPR011013">
    <property type="entry name" value="Gal_mutarotase_sf_dom"/>
</dbReference>
<protein>
    <submittedName>
        <fullName evidence="11">Trehalose/maltose hydrolase-like predicted phosphorylase</fullName>
    </submittedName>
</protein>